<reference evidence="7" key="1">
    <citation type="submission" date="2016-11" db="EMBL/GenBank/DDBJ databases">
        <authorList>
            <person name="Varghese N."/>
            <person name="Submissions S."/>
        </authorList>
    </citation>
    <scope>NUCLEOTIDE SEQUENCE [LARGE SCALE GENOMIC DNA]</scope>
    <source>
        <strain evidence="7">DSM 11792</strain>
    </source>
</reference>
<dbReference type="EMBL" id="FQUW01000019">
    <property type="protein sequence ID" value="SHF23905.1"/>
    <property type="molecule type" value="Genomic_DNA"/>
</dbReference>
<dbReference type="HAMAP" id="MF_02087">
    <property type="entry name" value="PLP_homeostasis"/>
    <property type="match status" value="1"/>
</dbReference>
<dbReference type="AlphaFoldDB" id="A0A1M5A0V7"/>
<dbReference type="PIRSF" id="PIRSF004848">
    <property type="entry name" value="YBL036c_PLPDEIII"/>
    <property type="match status" value="1"/>
</dbReference>
<dbReference type="InterPro" id="IPR011078">
    <property type="entry name" value="PyrdxlP_homeostasis"/>
</dbReference>
<dbReference type="FunFam" id="3.20.20.10:FF:000018">
    <property type="entry name" value="Pyridoxal phosphate homeostasis protein"/>
    <property type="match status" value="1"/>
</dbReference>
<dbReference type="Gene3D" id="3.20.20.10">
    <property type="entry name" value="Alanine racemase"/>
    <property type="match status" value="1"/>
</dbReference>
<evidence type="ECO:0000259" key="5">
    <source>
        <dbReference type="Pfam" id="PF01168"/>
    </source>
</evidence>
<organism evidence="6 7">
    <name type="scientific">Desulfofundulus australicus DSM 11792</name>
    <dbReference type="NCBI Taxonomy" id="1121425"/>
    <lineage>
        <taxon>Bacteria</taxon>
        <taxon>Bacillati</taxon>
        <taxon>Bacillota</taxon>
        <taxon>Clostridia</taxon>
        <taxon>Eubacteriales</taxon>
        <taxon>Peptococcaceae</taxon>
        <taxon>Desulfofundulus</taxon>
    </lineage>
</organism>
<comment type="function">
    <text evidence="2">Pyridoxal 5'-phosphate (PLP)-binding protein, which is involved in PLP homeostasis.</text>
</comment>
<sequence>MGIRENLARVWEQVARAALKTGRDPGSVKLVAVTKNVSLEVMQEALAAGIKVFGENRVQELVAKQPRLPGDIEWHMIGHLQTNKVKYIIGKVSLIHSLDSLRLAREISRRARERGLVAEVLVQVNISGEETKYGVPPGEVKSFIEEVAGLEGVRVRGLMTIAPFVSDPEQVRPVFRELNRMAGWLKRELPGLPLDYLSMGMSNDFTVAVEEGANIIRVGSAIFGPRP</sequence>
<evidence type="ECO:0000313" key="7">
    <source>
        <dbReference type="Proteomes" id="UP000184196"/>
    </source>
</evidence>
<dbReference type="Proteomes" id="UP000184196">
    <property type="component" value="Unassembled WGS sequence"/>
</dbReference>
<dbReference type="Pfam" id="PF01168">
    <property type="entry name" value="Ala_racemase_N"/>
    <property type="match status" value="1"/>
</dbReference>
<dbReference type="NCBIfam" id="TIGR00044">
    <property type="entry name" value="YggS family pyridoxal phosphate-dependent enzyme"/>
    <property type="match status" value="1"/>
</dbReference>
<keyword evidence="7" id="KW-1185">Reference proteome</keyword>
<dbReference type="GO" id="GO:0030170">
    <property type="term" value="F:pyridoxal phosphate binding"/>
    <property type="evidence" value="ECO:0007669"/>
    <property type="project" value="UniProtKB-UniRule"/>
</dbReference>
<evidence type="ECO:0000256" key="4">
    <source>
        <dbReference type="RuleBase" id="RU004514"/>
    </source>
</evidence>
<dbReference type="PANTHER" id="PTHR10146">
    <property type="entry name" value="PROLINE SYNTHETASE CO-TRANSCRIBED BACTERIAL HOMOLOG PROTEIN"/>
    <property type="match status" value="1"/>
</dbReference>
<name>A0A1M5A0V7_9FIRM</name>
<dbReference type="InterPro" id="IPR029066">
    <property type="entry name" value="PLP-binding_barrel"/>
</dbReference>
<evidence type="ECO:0000256" key="1">
    <source>
        <dbReference type="ARBA" id="ARBA00022898"/>
    </source>
</evidence>
<dbReference type="PROSITE" id="PS01211">
    <property type="entry name" value="UPF0001"/>
    <property type="match status" value="1"/>
</dbReference>
<dbReference type="PANTHER" id="PTHR10146:SF14">
    <property type="entry name" value="PYRIDOXAL PHOSPHATE HOMEOSTASIS PROTEIN"/>
    <property type="match status" value="1"/>
</dbReference>
<comment type="cofactor">
    <cofactor evidence="3">
        <name>pyridoxal 5'-phosphate</name>
        <dbReference type="ChEBI" id="CHEBI:597326"/>
    </cofactor>
</comment>
<dbReference type="InterPro" id="IPR001608">
    <property type="entry name" value="Ala_racemase_N"/>
</dbReference>
<dbReference type="OrthoDB" id="9804072at2"/>
<evidence type="ECO:0000256" key="2">
    <source>
        <dbReference type="HAMAP-Rule" id="MF_02087"/>
    </source>
</evidence>
<keyword evidence="1 2" id="KW-0663">Pyridoxal phosphate</keyword>
<feature type="modified residue" description="N6-(pyridoxal phosphate)lysine" evidence="2 3">
    <location>
        <position position="35"/>
    </location>
</feature>
<dbReference type="RefSeq" id="WP_073165222.1">
    <property type="nucleotide sequence ID" value="NZ_FQUW01000019.1"/>
</dbReference>
<accession>A0A1M5A0V7</accession>
<dbReference type="CDD" id="cd00635">
    <property type="entry name" value="PLPDE_III_YBL036c_like"/>
    <property type="match status" value="1"/>
</dbReference>
<evidence type="ECO:0000313" key="6">
    <source>
        <dbReference type="EMBL" id="SHF23905.1"/>
    </source>
</evidence>
<protein>
    <recommendedName>
        <fullName evidence="2">Pyridoxal phosphate homeostasis protein</fullName>
        <shortName evidence="2">PLP homeostasis protein</shortName>
    </recommendedName>
</protein>
<dbReference type="SUPFAM" id="SSF51419">
    <property type="entry name" value="PLP-binding barrel"/>
    <property type="match status" value="1"/>
</dbReference>
<gene>
    <name evidence="6" type="ORF">SAMN02745218_01753</name>
</gene>
<evidence type="ECO:0000256" key="3">
    <source>
        <dbReference type="PIRSR" id="PIRSR004848-1"/>
    </source>
</evidence>
<comment type="similarity">
    <text evidence="2 4">Belongs to the pyridoxal phosphate-binding protein YggS/PROSC family.</text>
</comment>
<proteinExistence type="inferred from homology"/>
<feature type="domain" description="Alanine racemase N-terminal" evidence="5">
    <location>
        <begin position="27"/>
        <end position="227"/>
    </location>
</feature>